<evidence type="ECO:0000313" key="1">
    <source>
        <dbReference type="EMBL" id="VVC42340.1"/>
    </source>
</evidence>
<sequence length="230" mass="25265">AGEEVDDSGGRVKVRHVTPGYPAHGIGTGTGRPCIIAGVAQALPQPDDGEKRGLGKICVGYAADTAGGRVTLIQLKIINTDTINISNNLFTNIDRKLMWRVGKTICNKDSIEITLNSTYVKYDYYRKSGKSNVHEATKNCQRRTKNNHQGWNNRFTHLVGHAHPTVWKSIIKTRKDLGAVRAKIALQELGKTIPVSKRRKFGNIGERLKNLCSSVVDGEISMDAFLISIA</sequence>
<protein>
    <submittedName>
        <fullName evidence="1">Uncharacterized protein</fullName>
    </submittedName>
</protein>
<dbReference type="AlphaFoldDB" id="A0A5E4NLH3"/>
<reference evidence="1 2" key="1">
    <citation type="submission" date="2019-08" db="EMBL/GenBank/DDBJ databases">
        <authorList>
            <person name="Alioto T."/>
            <person name="Alioto T."/>
            <person name="Gomez Garrido J."/>
        </authorList>
    </citation>
    <scope>NUCLEOTIDE SEQUENCE [LARGE SCALE GENOMIC DNA]</scope>
</reference>
<accession>A0A5E4NLH3</accession>
<name>A0A5E4NLH3_9HEMI</name>
<dbReference type="EMBL" id="CABPRJ010001946">
    <property type="protein sequence ID" value="VVC42340.1"/>
    <property type="molecule type" value="Genomic_DNA"/>
</dbReference>
<proteinExistence type="predicted"/>
<feature type="non-terminal residue" evidence="1">
    <location>
        <position position="1"/>
    </location>
</feature>
<evidence type="ECO:0000313" key="2">
    <source>
        <dbReference type="Proteomes" id="UP000325440"/>
    </source>
</evidence>
<feature type="non-terminal residue" evidence="1">
    <location>
        <position position="230"/>
    </location>
</feature>
<organism evidence="1 2">
    <name type="scientific">Cinara cedri</name>
    <dbReference type="NCBI Taxonomy" id="506608"/>
    <lineage>
        <taxon>Eukaryota</taxon>
        <taxon>Metazoa</taxon>
        <taxon>Ecdysozoa</taxon>
        <taxon>Arthropoda</taxon>
        <taxon>Hexapoda</taxon>
        <taxon>Insecta</taxon>
        <taxon>Pterygota</taxon>
        <taxon>Neoptera</taxon>
        <taxon>Paraneoptera</taxon>
        <taxon>Hemiptera</taxon>
        <taxon>Sternorrhyncha</taxon>
        <taxon>Aphidomorpha</taxon>
        <taxon>Aphidoidea</taxon>
        <taxon>Aphididae</taxon>
        <taxon>Lachninae</taxon>
        <taxon>Cinara</taxon>
    </lineage>
</organism>
<gene>
    <name evidence="1" type="ORF">CINCED_3A013994</name>
</gene>
<dbReference type="OrthoDB" id="6579277at2759"/>
<dbReference type="Proteomes" id="UP000325440">
    <property type="component" value="Unassembled WGS sequence"/>
</dbReference>
<keyword evidence="2" id="KW-1185">Reference proteome</keyword>